<keyword evidence="2" id="KW-1185">Reference proteome</keyword>
<reference evidence="1 2" key="1">
    <citation type="submission" date="2018-02" db="EMBL/GenBank/DDBJ databases">
        <title>Draft genome sequence of Ochrobactrum oryzae found in Brazil.</title>
        <authorList>
            <person name="Cerdeira L."/>
            <person name="Andrade F."/>
            <person name="Zacariotto T."/>
            <person name="Barbosa B."/>
            <person name="Santos S."/>
            <person name="Cassetari V."/>
            <person name="Lincopan N."/>
        </authorList>
    </citation>
    <scope>NUCLEOTIDE SEQUENCE [LARGE SCALE GENOMIC DNA]</scope>
    <source>
        <strain evidence="1 2">OA447</strain>
    </source>
</reference>
<organism evidence="1 2">
    <name type="scientific">Brucella oryzae</name>
    <dbReference type="NCBI Taxonomy" id="335286"/>
    <lineage>
        <taxon>Bacteria</taxon>
        <taxon>Pseudomonadati</taxon>
        <taxon>Pseudomonadota</taxon>
        <taxon>Alphaproteobacteria</taxon>
        <taxon>Hyphomicrobiales</taxon>
        <taxon>Brucellaceae</taxon>
        <taxon>Brucella/Ochrobactrum group</taxon>
        <taxon>Brucella</taxon>
    </lineage>
</organism>
<dbReference type="AlphaFoldDB" id="A0A2S7J1S5"/>
<sequence>MYAHLFPKPLRTFRDALSFVSHTYRSAYVIIQIPIMRTYLILHDRQFQFRSEPEKVTIQDKLAS</sequence>
<gene>
    <name evidence="1" type="ORF">C3731_07740</name>
</gene>
<evidence type="ECO:0000313" key="1">
    <source>
        <dbReference type="EMBL" id="PQA74212.1"/>
    </source>
</evidence>
<evidence type="ECO:0000313" key="2">
    <source>
        <dbReference type="Proteomes" id="UP000238493"/>
    </source>
</evidence>
<dbReference type="EMBL" id="PTRC01000012">
    <property type="protein sequence ID" value="PQA74212.1"/>
    <property type="molecule type" value="Genomic_DNA"/>
</dbReference>
<name>A0A2S7J1S5_9HYPH</name>
<protein>
    <submittedName>
        <fullName evidence="1">Uncharacterized protein</fullName>
    </submittedName>
</protein>
<dbReference type="Proteomes" id="UP000238493">
    <property type="component" value="Unassembled WGS sequence"/>
</dbReference>
<proteinExistence type="predicted"/>
<comment type="caution">
    <text evidence="1">The sequence shown here is derived from an EMBL/GenBank/DDBJ whole genome shotgun (WGS) entry which is preliminary data.</text>
</comment>
<accession>A0A2S7J1S5</accession>